<dbReference type="Proteomes" id="UP001152049">
    <property type="component" value="Unassembled WGS sequence"/>
</dbReference>
<comment type="caution">
    <text evidence="1">The sequence shown here is derived from an EMBL/GenBank/DDBJ whole genome shotgun (WGS) entry which is preliminary data.</text>
</comment>
<reference evidence="1" key="1">
    <citation type="submission" date="2022-09" db="EMBL/GenBank/DDBJ databases">
        <title>Fusarium specimens isolated from Avocado Roots.</title>
        <authorList>
            <person name="Stajich J."/>
            <person name="Roper C."/>
            <person name="Heimlech-Rivalta G."/>
        </authorList>
    </citation>
    <scope>NUCLEOTIDE SEQUENCE</scope>
    <source>
        <strain evidence="1">CF00136</strain>
    </source>
</reference>
<accession>A0A9W8VFV8</accession>
<organism evidence="1 2">
    <name type="scientific">Fusarium torreyae</name>
    <dbReference type="NCBI Taxonomy" id="1237075"/>
    <lineage>
        <taxon>Eukaryota</taxon>
        <taxon>Fungi</taxon>
        <taxon>Dikarya</taxon>
        <taxon>Ascomycota</taxon>
        <taxon>Pezizomycotina</taxon>
        <taxon>Sordariomycetes</taxon>
        <taxon>Hypocreomycetidae</taxon>
        <taxon>Hypocreales</taxon>
        <taxon>Nectriaceae</taxon>
        <taxon>Fusarium</taxon>
    </lineage>
</organism>
<dbReference type="AlphaFoldDB" id="A0A9W8VFV8"/>
<dbReference type="EMBL" id="JAOQAZ010000006">
    <property type="protein sequence ID" value="KAJ4265323.1"/>
    <property type="molecule type" value="Genomic_DNA"/>
</dbReference>
<proteinExistence type="predicted"/>
<gene>
    <name evidence="1" type="ORF">NW762_004608</name>
</gene>
<name>A0A9W8VFV8_9HYPO</name>
<keyword evidence="2" id="KW-1185">Reference proteome</keyword>
<evidence type="ECO:0000313" key="1">
    <source>
        <dbReference type="EMBL" id="KAJ4265323.1"/>
    </source>
</evidence>
<evidence type="ECO:0000313" key="2">
    <source>
        <dbReference type="Proteomes" id="UP001152049"/>
    </source>
</evidence>
<sequence>MPGNDSGVAPQADIVGIPGAALNTLSFAQGLLRALSADSVNPHAVIQVQAMGSCFQSNGPWVAELPDIMSRTSCVRLERISTWMGWEKGDTPSFMSQTPGGKTAALICCALGNLYPEDRCGFLLYELCRRILPQEQQVSSPAQLGDVCMVLQSKVECLGFGNHLAFHVTRLRQSFFEAELGTPQDFADIPTEEDMSIFLEKARDALRDESLVLQISGTRCVGTLLASMSALCPEDITVIVNREVLMRGCRENIVFSISDTPGSTTQLHLEKKLKVHESDFRKSYTITDSQHELNDQMSFSYDGILSSQLDLALALVGAAPNQALKLAVANLIASLATSPTETDFWTYGPHPDEYFPAQGLRTVIGPMYQQLIPNRLEKVLCRPSRELQSPKNEFEALQNILEAALPLTHCSCNICDQGNPWNPKNHPKNRVNASEKWKLCPVSQLWRAVSDLAQSSLLFLFVQSVANTSLKSQNEKYGYPALTCYLWDYFEQDMGRESITSRWLHDSILNMLGSWWTPWDPPGVCSSSNASTVYPSTLEFPAMTNPWSVHYNLVDGRLHYHGDCYDGIISAKEDKKSVKALSRKKAKTSIIKGTVTAPSGLGEHTSLLMTLRPAWMEFRRALLLRCQIKQVNSIIDVNFLDLHLGLVRLSPAKGCGHSLSAPLELTESVKATSVMAPVASGIGAIGVTLTHRNDESQFLCCTSGVRQLYQGDCCMLCAVAQAERECYQVVIGGSPSTHHIVDDEDGQAPRR</sequence>
<dbReference type="OrthoDB" id="5421021at2759"/>
<protein>
    <submittedName>
        <fullName evidence="1">Uncharacterized protein</fullName>
    </submittedName>
</protein>